<reference evidence="3 4" key="1">
    <citation type="submission" date="2020-09" db="EMBL/GenBank/DDBJ databases">
        <title>De no assembly of potato wild relative species, Solanum commersonii.</title>
        <authorList>
            <person name="Cho K."/>
        </authorList>
    </citation>
    <scope>NUCLEOTIDE SEQUENCE [LARGE SCALE GENOMIC DNA]</scope>
    <source>
        <strain evidence="3">LZ3.2</strain>
        <tissue evidence="3">Leaf</tissue>
    </source>
</reference>
<dbReference type="AlphaFoldDB" id="A0A9J5XXQ1"/>
<keyword evidence="2" id="KW-1133">Transmembrane helix</keyword>
<feature type="compositionally biased region" description="Basic and acidic residues" evidence="1">
    <location>
        <begin position="46"/>
        <end position="56"/>
    </location>
</feature>
<evidence type="ECO:0000313" key="3">
    <source>
        <dbReference type="EMBL" id="KAG5591956.1"/>
    </source>
</evidence>
<feature type="region of interest" description="Disordered" evidence="1">
    <location>
        <begin position="33"/>
        <end position="59"/>
    </location>
</feature>
<keyword evidence="4" id="KW-1185">Reference proteome</keyword>
<evidence type="ECO:0000256" key="2">
    <source>
        <dbReference type="SAM" id="Phobius"/>
    </source>
</evidence>
<gene>
    <name evidence="3" type="ORF">H5410_042470</name>
</gene>
<protein>
    <submittedName>
        <fullName evidence="3">Uncharacterized protein</fullName>
    </submittedName>
</protein>
<keyword evidence="2" id="KW-0472">Membrane</keyword>
<organism evidence="3 4">
    <name type="scientific">Solanum commersonii</name>
    <name type="common">Commerson's wild potato</name>
    <name type="synonym">Commerson's nightshade</name>
    <dbReference type="NCBI Taxonomy" id="4109"/>
    <lineage>
        <taxon>Eukaryota</taxon>
        <taxon>Viridiplantae</taxon>
        <taxon>Streptophyta</taxon>
        <taxon>Embryophyta</taxon>
        <taxon>Tracheophyta</taxon>
        <taxon>Spermatophyta</taxon>
        <taxon>Magnoliopsida</taxon>
        <taxon>eudicotyledons</taxon>
        <taxon>Gunneridae</taxon>
        <taxon>Pentapetalae</taxon>
        <taxon>asterids</taxon>
        <taxon>lamiids</taxon>
        <taxon>Solanales</taxon>
        <taxon>Solanaceae</taxon>
        <taxon>Solanoideae</taxon>
        <taxon>Solaneae</taxon>
        <taxon>Solanum</taxon>
    </lineage>
</organism>
<comment type="caution">
    <text evidence="3">The sequence shown here is derived from an EMBL/GenBank/DDBJ whole genome shotgun (WGS) entry which is preliminary data.</text>
</comment>
<evidence type="ECO:0000313" key="4">
    <source>
        <dbReference type="Proteomes" id="UP000824120"/>
    </source>
</evidence>
<name>A0A9J5XXQ1_SOLCO</name>
<accession>A0A9J5XXQ1</accession>
<evidence type="ECO:0000256" key="1">
    <source>
        <dbReference type="SAM" id="MobiDB-lite"/>
    </source>
</evidence>
<feature type="transmembrane region" description="Helical" evidence="2">
    <location>
        <begin position="67"/>
        <end position="92"/>
    </location>
</feature>
<dbReference type="EMBL" id="JACXVP010000008">
    <property type="protein sequence ID" value="KAG5591956.1"/>
    <property type="molecule type" value="Genomic_DNA"/>
</dbReference>
<sequence>MIPSFNIQNVANCSNSQGRSTRSLTFEETRCNNGGSITHYTYGKSRRNEPSRREGSPENDIEQLSPIIEIVMVVWCFVIALLMIGNTFQLAYKWITKKLMKELKKN</sequence>
<keyword evidence="2" id="KW-0812">Transmembrane</keyword>
<proteinExistence type="predicted"/>
<dbReference type="Proteomes" id="UP000824120">
    <property type="component" value="Chromosome 8"/>
</dbReference>